<organism evidence="1">
    <name type="scientific">Spodoptera frugiperda</name>
    <name type="common">Fall armyworm</name>
    <dbReference type="NCBI Taxonomy" id="7108"/>
    <lineage>
        <taxon>Eukaryota</taxon>
        <taxon>Metazoa</taxon>
        <taxon>Ecdysozoa</taxon>
        <taxon>Arthropoda</taxon>
        <taxon>Hexapoda</taxon>
        <taxon>Insecta</taxon>
        <taxon>Pterygota</taxon>
        <taxon>Neoptera</taxon>
        <taxon>Endopterygota</taxon>
        <taxon>Lepidoptera</taxon>
        <taxon>Glossata</taxon>
        <taxon>Ditrysia</taxon>
        <taxon>Noctuoidea</taxon>
        <taxon>Noctuidae</taxon>
        <taxon>Amphipyrinae</taxon>
        <taxon>Spodoptera</taxon>
    </lineage>
</organism>
<dbReference type="EMBL" id="ODYU01010590">
    <property type="protein sequence ID" value="SOQ55808.1"/>
    <property type="molecule type" value="Genomic_DNA"/>
</dbReference>
<protein>
    <submittedName>
        <fullName evidence="1">SFRICE_027487</fullName>
    </submittedName>
</protein>
<accession>A0A2H1WRZ1</accession>
<evidence type="ECO:0000313" key="1">
    <source>
        <dbReference type="EMBL" id="SOQ55808.1"/>
    </source>
</evidence>
<sequence>MTQGARSSTDASSGLSVDSLASVSWLRFSNLFGETEVFGCAMMNEVILTNNYRKYIIKDETVDILVCRACHSSGESIRNIFSGCGRLANSEYLHRHNQVAKIIYQQFALHYRLVEFEVPYCKYVPDPVLEHGHITFDRTIAANKPDIVVIDRQACRMFDDNRYRYPP</sequence>
<dbReference type="PANTHER" id="PTHR35450:SF2">
    <property type="entry name" value="REVERSE TRANSCRIPTASE DOMAIN-CONTAINING PROTEIN"/>
    <property type="match status" value="1"/>
</dbReference>
<name>A0A2H1WRZ1_SPOFR</name>
<dbReference type="PANTHER" id="PTHR35450">
    <property type="entry name" value="REVERSE TRANSCRIPTASE DOMAIN-CONTAINING PROTEIN"/>
    <property type="match status" value="1"/>
</dbReference>
<dbReference type="OrthoDB" id="2194416at2759"/>
<dbReference type="AlphaFoldDB" id="A0A2H1WRZ1"/>
<gene>
    <name evidence="1" type="ORF">SFRICE_027487</name>
</gene>
<proteinExistence type="predicted"/>
<reference evidence="1" key="1">
    <citation type="submission" date="2016-07" db="EMBL/GenBank/DDBJ databases">
        <authorList>
            <person name="Bretaudeau A."/>
        </authorList>
    </citation>
    <scope>NUCLEOTIDE SEQUENCE</scope>
    <source>
        <strain evidence="1">Rice</strain>
        <tissue evidence="1">Whole body</tissue>
    </source>
</reference>